<sequence length="94" mass="9697">MDALFSASGAGGGSGGIFGSIFGGLSGDRGGSSFFPSRPGVGLYASGTGRLSAVRETLWRLWRSKFKPTRIGAMKTLLWKLSIPLLSALTLAGC</sequence>
<evidence type="ECO:0000313" key="2">
    <source>
        <dbReference type="Proteomes" id="UP000010792"/>
    </source>
</evidence>
<protein>
    <submittedName>
        <fullName evidence="1">Uncharacterized protein</fullName>
    </submittedName>
</protein>
<gene>
    <name evidence="1" type="ORF">NT26_4126</name>
</gene>
<reference evidence="1 2" key="1">
    <citation type="journal article" date="2013" name="Genome Biol. Evol.">
        <title>Life in an arsenic-containing gold mine: genome and physiology of the autotrophic arsenite-oxidizing bacterium rhizobium sp. NT-26.</title>
        <authorList>
            <person name="Andres J."/>
            <person name="Arsene-Ploetze F."/>
            <person name="Barbe V."/>
            <person name="Brochier-Armanet C."/>
            <person name="Cleiss-Arnold J."/>
            <person name="Coppee J.Y."/>
            <person name="Dillies M.A."/>
            <person name="Geist"/>
            <person name="L"/>
            <person name="Joublin A."/>
            <person name="Koechler S."/>
            <person name="Lassalle F."/>
            <person name="Marchal M."/>
            <person name="Medigue C."/>
            <person name="Muller D."/>
            <person name="Nesme X."/>
            <person name="Plewniak F."/>
            <person name="Proux C."/>
            <person name="Ramirez-Bahena M.H."/>
            <person name="Schenowitz C."/>
            <person name="Sismeiro O."/>
            <person name="Vallenet D."/>
            <person name="Santini J.M."/>
            <person name="Bertin P.N."/>
        </authorList>
    </citation>
    <scope>NUCLEOTIDE SEQUENCE [LARGE SCALE GENOMIC DNA]</scope>
    <source>
        <strain evidence="1 2">NT-26</strain>
    </source>
</reference>
<accession>L0NL73</accession>
<evidence type="ECO:0000313" key="1">
    <source>
        <dbReference type="EMBL" id="CCF21848.1"/>
    </source>
</evidence>
<dbReference type="AlphaFoldDB" id="L0NL73"/>
<dbReference type="KEGG" id="rht:NT26_4126"/>
<dbReference type="EMBL" id="FO082820">
    <property type="protein sequence ID" value="CCF21848.1"/>
    <property type="molecule type" value="Genomic_DNA"/>
</dbReference>
<dbReference type="STRING" id="1125847.NT26_4126"/>
<organism evidence="1 2">
    <name type="scientific">Pseudorhizobium banfieldiae</name>
    <dbReference type="NCBI Taxonomy" id="1125847"/>
    <lineage>
        <taxon>Bacteria</taxon>
        <taxon>Pseudomonadati</taxon>
        <taxon>Pseudomonadota</taxon>
        <taxon>Alphaproteobacteria</taxon>
        <taxon>Hyphomicrobiales</taxon>
        <taxon>Rhizobiaceae</taxon>
        <taxon>Rhizobium/Agrobacterium group</taxon>
        <taxon>Pseudorhizobium</taxon>
    </lineage>
</organism>
<keyword evidence="2" id="KW-1185">Reference proteome</keyword>
<name>L0NL73_9HYPH</name>
<proteinExistence type="predicted"/>
<dbReference type="Proteomes" id="UP000010792">
    <property type="component" value="Chromosome"/>
</dbReference>